<evidence type="ECO:0008006" key="5">
    <source>
        <dbReference type="Google" id="ProtNLM"/>
    </source>
</evidence>
<keyword evidence="4" id="KW-1185">Reference proteome</keyword>
<name>A0A2T4BBV4_9HYPO</name>
<evidence type="ECO:0000313" key="3">
    <source>
        <dbReference type="EMBL" id="PTB66768.1"/>
    </source>
</evidence>
<gene>
    <name evidence="3" type="ORF">BBK36DRAFT_1117183</name>
</gene>
<proteinExistence type="predicted"/>
<dbReference type="SUPFAM" id="SSF89372">
    <property type="entry name" value="Fucose-specific lectin"/>
    <property type="match status" value="1"/>
</dbReference>
<feature type="transmembrane region" description="Helical" evidence="2">
    <location>
        <begin position="65"/>
        <end position="89"/>
    </location>
</feature>
<evidence type="ECO:0000256" key="1">
    <source>
        <dbReference type="SAM" id="MobiDB-lite"/>
    </source>
</evidence>
<evidence type="ECO:0000256" key="2">
    <source>
        <dbReference type="SAM" id="Phobius"/>
    </source>
</evidence>
<keyword evidence="2" id="KW-1133">Transmembrane helix</keyword>
<dbReference type="AlphaFoldDB" id="A0A2T4BBV4"/>
<organism evidence="3 4">
    <name type="scientific">Trichoderma citrinoviride</name>
    <dbReference type="NCBI Taxonomy" id="58853"/>
    <lineage>
        <taxon>Eukaryota</taxon>
        <taxon>Fungi</taxon>
        <taxon>Dikarya</taxon>
        <taxon>Ascomycota</taxon>
        <taxon>Pezizomycotina</taxon>
        <taxon>Sordariomycetes</taxon>
        <taxon>Hypocreomycetidae</taxon>
        <taxon>Hypocreales</taxon>
        <taxon>Hypocreaceae</taxon>
        <taxon>Trichoderma</taxon>
    </lineage>
</organism>
<feature type="region of interest" description="Disordered" evidence="1">
    <location>
        <begin position="90"/>
        <end position="126"/>
    </location>
</feature>
<dbReference type="EMBL" id="KZ680212">
    <property type="protein sequence ID" value="PTB66768.1"/>
    <property type="molecule type" value="Genomic_DNA"/>
</dbReference>
<dbReference type="GeneID" id="36598442"/>
<keyword evidence="2" id="KW-0472">Membrane</keyword>
<reference evidence="4" key="1">
    <citation type="submission" date="2016-07" db="EMBL/GenBank/DDBJ databases">
        <title>Multiple horizontal gene transfer events from other fungi enriched the ability of initially mycotrophic Trichoderma (Ascomycota) to feed on dead plant biomass.</title>
        <authorList>
            <consortium name="DOE Joint Genome Institute"/>
            <person name="Atanasova L."/>
            <person name="Chenthamara K."/>
            <person name="Zhang J."/>
            <person name="Grujic M."/>
            <person name="Henrissat B."/>
            <person name="Kuo A."/>
            <person name="Aerts A."/>
            <person name="Salamov A."/>
            <person name="Lipzen A."/>
            <person name="Labutti K."/>
            <person name="Barry K."/>
            <person name="Miao Y."/>
            <person name="Rahimi M.J."/>
            <person name="Shen Q."/>
            <person name="Grigoriev I.V."/>
            <person name="Kubicek C.P."/>
            <person name="Druzhinina I.S."/>
        </authorList>
    </citation>
    <scope>NUCLEOTIDE SEQUENCE [LARGE SCALE GENOMIC DNA]</scope>
    <source>
        <strain evidence="4">TUCIM 6016</strain>
    </source>
</reference>
<accession>A0A2T4BBV4</accession>
<dbReference type="Gene3D" id="2.120.10.70">
    <property type="entry name" value="Fucose-specific lectin"/>
    <property type="match status" value="1"/>
</dbReference>
<evidence type="ECO:0000313" key="4">
    <source>
        <dbReference type="Proteomes" id="UP000241546"/>
    </source>
</evidence>
<protein>
    <recommendedName>
        <fullName evidence="5">Fucose-specific lectin</fullName>
    </recommendedName>
</protein>
<feature type="compositionally biased region" description="Low complexity" evidence="1">
    <location>
        <begin position="110"/>
        <end position="125"/>
    </location>
</feature>
<sequence>MGHQRAYYPGLEVSTNAQVGQGLEVFRGDDGLEVVNFGLDAVGSGSKNEAEIKESERKEPVRKKLWLIVAGVVISLLVIAAAVAGGVVASRRHGHKSATTRPDDSAGSQPSSTPSTSSNSSSSPNAAYARSGVGVTGWWTSSSSFNIRLIYQGQDGDLRLMRYHSGDGKWSMLATFEDTKAKRGTPIAASCFNVPVFYFTPVTDSNNYMQVEIFYLNDQDELQEWVYREQDIPSSSAQTHNGSGIMSSKGWKAGTNSRLAAYWPSVIYQDGDNLMQEAYLANLTWNQEKVGLKCHGNSSIAEIPYTVNAGRSGGERLIYQRDDQKLLVEERHNLTDELSTDAPAFTVPANAPMGAFTVPRDSTNTSDGAMNTYILWQDDTGALQMTWEDDSTGWRTSSTPASLGSPDNGTDISCLTPTIWSVTSLLSDYGMARCYYLVDGHIREVQYDGSNWSVIGNVQVD</sequence>
<dbReference type="OrthoDB" id="3800077at2759"/>
<keyword evidence="2" id="KW-0812">Transmembrane</keyword>
<dbReference type="Proteomes" id="UP000241546">
    <property type="component" value="Unassembled WGS sequence"/>
</dbReference>
<dbReference type="RefSeq" id="XP_024750088.1">
    <property type="nucleotide sequence ID" value="XM_024890324.1"/>
</dbReference>